<keyword evidence="1 5" id="KW-0808">Transferase</keyword>
<gene>
    <name evidence="5" type="ORF">ENW66_01655</name>
</gene>
<evidence type="ECO:0000256" key="2">
    <source>
        <dbReference type="ARBA" id="ARBA00022741"/>
    </source>
</evidence>
<dbReference type="GO" id="GO:0005524">
    <property type="term" value="F:ATP binding"/>
    <property type="evidence" value="ECO:0007669"/>
    <property type="project" value="UniProtKB-KW"/>
</dbReference>
<evidence type="ECO:0000313" key="5">
    <source>
        <dbReference type="EMBL" id="HFW31649.1"/>
    </source>
</evidence>
<keyword evidence="3" id="KW-0067">ATP-binding</keyword>
<comment type="caution">
    <text evidence="5">The sequence shown here is derived from an EMBL/GenBank/DDBJ whole genome shotgun (WGS) entry which is preliminary data.</text>
</comment>
<feature type="domain" description="Cobalamin adenosyltransferase-like" evidence="4">
    <location>
        <begin position="8"/>
        <end position="152"/>
    </location>
</feature>
<dbReference type="PANTHER" id="PTHR12213:SF0">
    <property type="entry name" value="CORRINOID ADENOSYLTRANSFERASE MMAB"/>
    <property type="match status" value="1"/>
</dbReference>
<reference evidence="5" key="1">
    <citation type="journal article" date="2020" name="mSystems">
        <title>Genome- and Community-Level Interaction Insights into Carbon Utilization and Element Cycling Functions of Hydrothermarchaeota in Hydrothermal Sediment.</title>
        <authorList>
            <person name="Zhou Z."/>
            <person name="Liu Y."/>
            <person name="Xu W."/>
            <person name="Pan J."/>
            <person name="Luo Z.H."/>
            <person name="Li M."/>
        </authorList>
    </citation>
    <scope>NUCLEOTIDE SEQUENCE [LARGE SCALE GENOMIC DNA]</scope>
    <source>
        <strain evidence="5">SpSt-87</strain>
    </source>
</reference>
<dbReference type="Pfam" id="PF01923">
    <property type="entry name" value="Cob_adeno_trans"/>
    <property type="match status" value="1"/>
</dbReference>
<dbReference type="GO" id="GO:0008817">
    <property type="term" value="F:corrinoid adenosyltransferase activity"/>
    <property type="evidence" value="ECO:0007669"/>
    <property type="project" value="TreeGrafter"/>
</dbReference>
<dbReference type="SUPFAM" id="SSF89028">
    <property type="entry name" value="Cobalamin adenosyltransferase-like"/>
    <property type="match status" value="1"/>
</dbReference>
<dbReference type="InterPro" id="IPR029499">
    <property type="entry name" value="PduO-typ"/>
</dbReference>
<organism evidence="5">
    <name type="scientific">Archaeoglobus fulgidus</name>
    <dbReference type="NCBI Taxonomy" id="2234"/>
    <lineage>
        <taxon>Archaea</taxon>
        <taxon>Methanobacteriati</taxon>
        <taxon>Methanobacteriota</taxon>
        <taxon>Archaeoglobi</taxon>
        <taxon>Archaeoglobales</taxon>
        <taxon>Archaeoglobaceae</taxon>
        <taxon>Archaeoglobus</taxon>
    </lineage>
</organism>
<keyword evidence="2" id="KW-0547">Nucleotide-binding</keyword>
<dbReference type="InterPro" id="IPR016030">
    <property type="entry name" value="CblAdoTrfase-like"/>
</dbReference>
<proteinExistence type="predicted"/>
<dbReference type="InterPro" id="IPR036451">
    <property type="entry name" value="CblAdoTrfase-like_sf"/>
</dbReference>
<dbReference type="EMBL" id="DTLB01000007">
    <property type="protein sequence ID" value="HFW31649.1"/>
    <property type="molecule type" value="Genomic_DNA"/>
</dbReference>
<evidence type="ECO:0000256" key="1">
    <source>
        <dbReference type="ARBA" id="ARBA00022679"/>
    </source>
</evidence>
<evidence type="ECO:0000256" key="3">
    <source>
        <dbReference type="ARBA" id="ARBA00022840"/>
    </source>
</evidence>
<name>A0A7C3RLC8_ARCFL</name>
<protein>
    <submittedName>
        <fullName evidence="5">ATP:cob(I)alamin adenosyltransferase</fullName>
    </submittedName>
</protein>
<accession>A0A7C3RLC8</accession>
<sequence>MLVKNSSLTRTGKGEVVDKDSSFTWYVGTIDEANSFIGLAKVFSRNREIRETLLEIQKRLFKVGAELSHQKLTESDLEWLLKKIGEFENSVKKPNRFIILEKDETTAFLSVARAVVRRAEREAVRLYKEGKVRLLTVEWLNKLSYLLYLMILKEGGEEFEEV</sequence>
<evidence type="ECO:0000259" key="4">
    <source>
        <dbReference type="Pfam" id="PF01923"/>
    </source>
</evidence>
<dbReference type="Gene3D" id="1.20.1200.10">
    <property type="entry name" value="Cobalamin adenosyltransferase-like"/>
    <property type="match status" value="1"/>
</dbReference>
<dbReference type="AlphaFoldDB" id="A0A7C3RLC8"/>
<dbReference type="PANTHER" id="PTHR12213">
    <property type="entry name" value="CORRINOID ADENOSYLTRANSFERASE"/>
    <property type="match status" value="1"/>
</dbReference>